<evidence type="ECO:0000313" key="1">
    <source>
        <dbReference type="EMBL" id="MCS5714017.1"/>
    </source>
</evidence>
<dbReference type="EMBL" id="JANTEZ010000002">
    <property type="protein sequence ID" value="MCS5714017.1"/>
    <property type="molecule type" value="Genomic_DNA"/>
</dbReference>
<sequence length="79" mass="8495">MPTTGFPTERARPVDATALVWRCPQPDLWVAVDAHGRPAGIVSQRRRSLFVTTAVTGHALGQHETLAAAQTALERHAVA</sequence>
<reference evidence="1" key="1">
    <citation type="submission" date="2022-08" db="EMBL/GenBank/DDBJ databases">
        <authorList>
            <person name="Deng Y."/>
            <person name="Han X.-F."/>
            <person name="Zhang Y.-Q."/>
        </authorList>
    </citation>
    <scope>NUCLEOTIDE SEQUENCE</scope>
    <source>
        <strain evidence="1">CPCC 205716</strain>
    </source>
</reference>
<dbReference type="Proteomes" id="UP001165580">
    <property type="component" value="Unassembled WGS sequence"/>
</dbReference>
<proteinExistence type="predicted"/>
<dbReference type="RefSeq" id="WP_259485547.1">
    <property type="nucleotide sequence ID" value="NZ_JANTEZ010000002.1"/>
</dbReference>
<organism evidence="1 2">
    <name type="scientific">Herbiconiux gentiana</name>
    <dbReference type="NCBI Taxonomy" id="2970912"/>
    <lineage>
        <taxon>Bacteria</taxon>
        <taxon>Bacillati</taxon>
        <taxon>Actinomycetota</taxon>
        <taxon>Actinomycetes</taxon>
        <taxon>Micrococcales</taxon>
        <taxon>Microbacteriaceae</taxon>
        <taxon>Herbiconiux</taxon>
    </lineage>
</organism>
<gene>
    <name evidence="1" type="ORF">NVV95_05570</name>
</gene>
<keyword evidence="2" id="KW-1185">Reference proteome</keyword>
<protein>
    <submittedName>
        <fullName evidence="1">Uncharacterized protein</fullName>
    </submittedName>
</protein>
<accession>A0ABT2GEG4</accession>
<comment type="caution">
    <text evidence="1">The sequence shown here is derived from an EMBL/GenBank/DDBJ whole genome shotgun (WGS) entry which is preliminary data.</text>
</comment>
<evidence type="ECO:0000313" key="2">
    <source>
        <dbReference type="Proteomes" id="UP001165580"/>
    </source>
</evidence>
<name>A0ABT2GEG4_9MICO</name>